<name>A0A975B7H4_9BACT</name>
<accession>A0A975B7H4</accession>
<dbReference type="EMBL" id="CP061799">
    <property type="protein sequence ID" value="QTA80305.1"/>
    <property type="molecule type" value="Genomic_DNA"/>
</dbReference>
<evidence type="ECO:0000313" key="1">
    <source>
        <dbReference type="EMBL" id="QTA80305.1"/>
    </source>
</evidence>
<reference evidence="1" key="1">
    <citation type="journal article" date="2021" name="Microb. Physiol.">
        <title>Proteogenomic Insights into the Physiology of Marine, Sulfate-Reducing, Filamentous Desulfonema limicola and Desulfonema magnum.</title>
        <authorList>
            <person name="Schnaars V."/>
            <person name="Wohlbrand L."/>
            <person name="Scheve S."/>
            <person name="Hinrichs C."/>
            <person name="Reinhardt R."/>
            <person name="Rabus R."/>
        </authorList>
    </citation>
    <scope>NUCLEOTIDE SEQUENCE</scope>
    <source>
        <strain evidence="1">5ac10</strain>
    </source>
</reference>
<evidence type="ECO:0000313" key="2">
    <source>
        <dbReference type="Proteomes" id="UP000663720"/>
    </source>
</evidence>
<gene>
    <name evidence="1" type="ORF">dnl_26030</name>
</gene>
<organism evidence="1 2">
    <name type="scientific">Desulfonema limicola</name>
    <dbReference type="NCBI Taxonomy" id="45656"/>
    <lineage>
        <taxon>Bacteria</taxon>
        <taxon>Pseudomonadati</taxon>
        <taxon>Thermodesulfobacteriota</taxon>
        <taxon>Desulfobacteria</taxon>
        <taxon>Desulfobacterales</taxon>
        <taxon>Desulfococcaceae</taxon>
        <taxon>Desulfonema</taxon>
    </lineage>
</organism>
<keyword evidence="2" id="KW-1185">Reference proteome</keyword>
<dbReference type="AlphaFoldDB" id="A0A975B7H4"/>
<dbReference type="Proteomes" id="UP000663720">
    <property type="component" value="Chromosome"/>
</dbReference>
<proteinExistence type="predicted"/>
<protein>
    <submittedName>
        <fullName evidence="1">Uncharacterized protein</fullName>
    </submittedName>
</protein>
<dbReference type="KEGG" id="dli:dnl_26030"/>
<sequence>MAKYEHLQKGKIMGSVVSINQFIDDIDGLLEHVLQNKTSLEIEYKGRKLVICLAEPENKLAKLKPHPDCINGDPEDIVHMDWSSELNTVIKGVPN</sequence>